<evidence type="ECO:0000256" key="1">
    <source>
        <dbReference type="PROSITE-ProRule" id="PRU00409"/>
    </source>
</evidence>
<keyword evidence="1" id="KW-0067">ATP-binding</keyword>
<dbReference type="InterPro" id="IPR013815">
    <property type="entry name" value="ATP_grasp_subdomain_1"/>
</dbReference>
<dbReference type="EMBL" id="JADAKE010000004">
    <property type="protein sequence ID" value="MBF8807292.1"/>
    <property type="molecule type" value="Genomic_DNA"/>
</dbReference>
<dbReference type="InterPro" id="IPR048764">
    <property type="entry name" value="PylC_N"/>
</dbReference>
<keyword evidence="1" id="KW-0547">Nucleotide-binding</keyword>
<dbReference type="Gene3D" id="3.30.1490.20">
    <property type="entry name" value="ATP-grasp fold, A domain"/>
    <property type="match status" value="1"/>
</dbReference>
<keyword evidence="4" id="KW-1185">Reference proteome</keyword>
<dbReference type="Pfam" id="PF21360">
    <property type="entry name" value="PylC-like_N"/>
    <property type="match status" value="1"/>
</dbReference>
<dbReference type="NCBIfam" id="NF009406">
    <property type="entry name" value="PRK12767.1-5"/>
    <property type="match status" value="1"/>
</dbReference>
<dbReference type="GO" id="GO:0008716">
    <property type="term" value="F:D-alanine-D-alanine ligase activity"/>
    <property type="evidence" value="ECO:0007669"/>
    <property type="project" value="TreeGrafter"/>
</dbReference>
<dbReference type="AlphaFoldDB" id="A0A931AT03"/>
<evidence type="ECO:0000313" key="3">
    <source>
        <dbReference type="EMBL" id="MBF8807292.1"/>
    </source>
</evidence>
<evidence type="ECO:0000313" key="4">
    <source>
        <dbReference type="Proteomes" id="UP000637757"/>
    </source>
</evidence>
<dbReference type="PANTHER" id="PTHR23132">
    <property type="entry name" value="D-ALANINE--D-ALANINE LIGASE"/>
    <property type="match status" value="1"/>
</dbReference>
<dbReference type="SUPFAM" id="SSF56059">
    <property type="entry name" value="Glutathione synthetase ATP-binding domain-like"/>
    <property type="match status" value="1"/>
</dbReference>
<dbReference type="InterPro" id="IPR011761">
    <property type="entry name" value="ATP-grasp"/>
</dbReference>
<reference evidence="3" key="1">
    <citation type="submission" date="2020-09" db="EMBL/GenBank/DDBJ databases">
        <title>Genomic insights into the novelty and pathogenicity of a unique biofilm-forming Enterococcus sp. bacteria (Enterococcus lacertideformus) identified in reptiles.</title>
        <authorList>
            <person name="Agius J.E."/>
            <person name="Phalen D.N."/>
            <person name="Rose K."/>
            <person name="Eden J.-S."/>
        </authorList>
    </citation>
    <scope>NUCLEOTIDE SEQUENCE</scope>
    <source>
        <strain evidence="3">PHRS 0518</strain>
    </source>
</reference>
<feature type="domain" description="ATP-grasp" evidence="2">
    <location>
        <begin position="115"/>
        <end position="290"/>
    </location>
</feature>
<gene>
    <name evidence="3" type="ORF">IC227_01300</name>
</gene>
<dbReference type="InterPro" id="IPR003806">
    <property type="entry name" value="ATP-grasp_PylC-type"/>
</dbReference>
<sequence length="319" mass="36734">MKLLFLSSGSRNLLLTELQKANQEIEIYCADCDHLAPTLHDVFPSFVVPKITDENYLDTVLEICEQNQIMGVCPLIDPEISVIAANSSLFLEKHIIPFVSDIETVTQCFDKWSFSKYCEEKNIPVVKTYNYKEAKEKLKNEELFFPLFVKPRNGSASQGIGRVNHFKELSNFYKKDHQIIIQKFIEGEEFGVDIYFDYYTGQPSSMGMKKKLKMRSGETDKAVTVYDQSIVNLIHKLTKFFTFKGPVDIDIFKIGNEYFLSEINPRFGCGYPLSLAAGADFTQNMVDNLSGRQSQKNNQFQVGVYMMKYFSMKVWNPYE</sequence>
<dbReference type="Pfam" id="PF02655">
    <property type="entry name" value="ATP-grasp_3"/>
    <property type="match status" value="1"/>
</dbReference>
<protein>
    <submittedName>
        <fullName evidence="3">ATP-grasp domain-containing protein</fullName>
    </submittedName>
</protein>
<name>A0A931AT03_9ENTE</name>
<dbReference type="GO" id="GO:0046872">
    <property type="term" value="F:metal ion binding"/>
    <property type="evidence" value="ECO:0007669"/>
    <property type="project" value="InterPro"/>
</dbReference>
<dbReference type="Gene3D" id="3.30.470.20">
    <property type="entry name" value="ATP-grasp fold, B domain"/>
    <property type="match status" value="1"/>
</dbReference>
<dbReference type="Gene3D" id="3.40.50.20">
    <property type="match status" value="1"/>
</dbReference>
<evidence type="ECO:0000259" key="2">
    <source>
        <dbReference type="PROSITE" id="PS50975"/>
    </source>
</evidence>
<comment type="caution">
    <text evidence="3">The sequence shown here is derived from an EMBL/GenBank/DDBJ whole genome shotgun (WGS) entry which is preliminary data.</text>
</comment>
<accession>A0A931AT03</accession>
<dbReference type="PROSITE" id="PS50975">
    <property type="entry name" value="ATP_GRASP"/>
    <property type="match status" value="1"/>
</dbReference>
<organism evidence="3 4">
    <name type="scientific">Enterococcus lacertideformus</name>
    <dbReference type="NCBI Taxonomy" id="2771493"/>
    <lineage>
        <taxon>Bacteria</taxon>
        <taxon>Bacillati</taxon>
        <taxon>Bacillota</taxon>
        <taxon>Bacilli</taxon>
        <taxon>Lactobacillales</taxon>
        <taxon>Enterococcaceae</taxon>
        <taxon>Enterococcus</taxon>
    </lineage>
</organism>
<dbReference type="PANTHER" id="PTHR23132:SF14">
    <property type="entry name" value="ATP-GRASP DOMAIN-CONTAINING PROTEIN"/>
    <property type="match status" value="1"/>
</dbReference>
<dbReference type="GO" id="GO:0005524">
    <property type="term" value="F:ATP binding"/>
    <property type="evidence" value="ECO:0007669"/>
    <property type="project" value="UniProtKB-UniRule"/>
</dbReference>
<dbReference type="Proteomes" id="UP000637757">
    <property type="component" value="Unassembled WGS sequence"/>
</dbReference>
<proteinExistence type="predicted"/>